<dbReference type="InterPro" id="IPR051398">
    <property type="entry name" value="Polysacch_Deacetylase"/>
</dbReference>
<sequence>MKLYIAAVALTLCSTLNSCSSNTNANEGNRSESNEKNVVESKKTSDSHSEQAVQKNRTIADAKTILARKQVPVLCYHQIRDWRATDSKTAKDYIIPPAAFKAQIKMLADSGYTTILPEQYYNYLAYGDKLPAKPVLITFDDTDLDQLLVGDKTLKQYGFKGAYFMMTVVIGKHGKVNYMNKDEIKQIANRGNTVGLHTYDHPNVKKIVGEDEWNKQITKPKTLLEEISGQKVEDFAYPFGLWNKEAIKALKARGLRSAYILATSRDDEDPLYTIRRIIASGYWSPKALHNAMISSFK</sequence>
<dbReference type="AlphaFoldDB" id="F0SA97"/>
<evidence type="ECO:0000256" key="2">
    <source>
        <dbReference type="ARBA" id="ARBA00022729"/>
    </source>
</evidence>
<evidence type="ECO:0000313" key="7">
    <source>
        <dbReference type="Proteomes" id="UP000000310"/>
    </source>
</evidence>
<dbReference type="CDD" id="cd10918">
    <property type="entry name" value="CE4_NodB_like_5s_6s"/>
    <property type="match status" value="1"/>
</dbReference>
<dbReference type="STRING" id="762903.Pedsa_0902"/>
<dbReference type="OrthoDB" id="9778320at2"/>
<evidence type="ECO:0000256" key="3">
    <source>
        <dbReference type="SAM" id="MobiDB-lite"/>
    </source>
</evidence>
<comment type="subcellular location">
    <subcellularLocation>
        <location evidence="1">Secreted</location>
    </subcellularLocation>
</comment>
<feature type="domain" description="NodB homology" evidence="5">
    <location>
        <begin position="133"/>
        <end position="297"/>
    </location>
</feature>
<reference evidence="6 7" key="1">
    <citation type="journal article" date="2011" name="Stand. Genomic Sci.">
        <title>Complete genome sequence of the gliding, heparinolytic Pedobacter saltans type strain (113).</title>
        <authorList>
            <person name="Liolios K."/>
            <person name="Sikorski J."/>
            <person name="Lu M."/>
            <person name="Nolan M."/>
            <person name="Lapidus A."/>
            <person name="Lucas S."/>
            <person name="Hammon N."/>
            <person name="Deshpande S."/>
            <person name="Cheng J.F."/>
            <person name="Tapia R."/>
            <person name="Han C."/>
            <person name="Goodwin L."/>
            <person name="Pitluck S."/>
            <person name="Huntemann M."/>
            <person name="Ivanova N."/>
            <person name="Pagani I."/>
            <person name="Mavromatis K."/>
            <person name="Ovchinikova G."/>
            <person name="Pati A."/>
            <person name="Chen A."/>
            <person name="Palaniappan K."/>
            <person name="Land M."/>
            <person name="Hauser L."/>
            <person name="Brambilla E.M."/>
            <person name="Kotsyurbenko O."/>
            <person name="Rohde M."/>
            <person name="Tindall B.J."/>
            <person name="Abt B."/>
            <person name="Goker M."/>
            <person name="Detter J.C."/>
            <person name="Woyke T."/>
            <person name="Bristow J."/>
            <person name="Eisen J.A."/>
            <person name="Markowitz V."/>
            <person name="Hugenholtz P."/>
            <person name="Klenk H.P."/>
            <person name="Kyrpides N.C."/>
        </authorList>
    </citation>
    <scope>NUCLEOTIDE SEQUENCE [LARGE SCALE GENOMIC DNA]</scope>
    <source>
        <strain evidence="7">ATCC 51119 / DSM 12145 / JCM 21818 / LMG 10337 / NBRC 100064 / NCIMB 13643</strain>
    </source>
</reference>
<feature type="region of interest" description="Disordered" evidence="3">
    <location>
        <begin position="22"/>
        <end position="55"/>
    </location>
</feature>
<dbReference type="RefSeq" id="WP_013631974.1">
    <property type="nucleotide sequence ID" value="NC_015177.1"/>
</dbReference>
<dbReference type="InterPro" id="IPR011330">
    <property type="entry name" value="Glyco_hydro/deAcase_b/a-brl"/>
</dbReference>
<evidence type="ECO:0000256" key="4">
    <source>
        <dbReference type="SAM" id="SignalP"/>
    </source>
</evidence>
<dbReference type="PANTHER" id="PTHR34216:SF3">
    <property type="entry name" value="POLY-BETA-1,6-N-ACETYL-D-GLUCOSAMINE N-DEACETYLASE"/>
    <property type="match status" value="1"/>
</dbReference>
<dbReference type="GO" id="GO:0005975">
    <property type="term" value="P:carbohydrate metabolic process"/>
    <property type="evidence" value="ECO:0007669"/>
    <property type="project" value="InterPro"/>
</dbReference>
<feature type="compositionally biased region" description="Basic and acidic residues" evidence="3">
    <location>
        <begin position="29"/>
        <end position="49"/>
    </location>
</feature>
<dbReference type="KEGG" id="psn:Pedsa_0902"/>
<name>F0SA97_PSESL</name>
<dbReference type="Proteomes" id="UP000000310">
    <property type="component" value="Chromosome"/>
</dbReference>
<dbReference type="InterPro" id="IPR002509">
    <property type="entry name" value="NODB_dom"/>
</dbReference>
<accession>F0SA97</accession>
<dbReference type="Gene3D" id="3.20.20.370">
    <property type="entry name" value="Glycoside hydrolase/deacetylase"/>
    <property type="match status" value="1"/>
</dbReference>
<evidence type="ECO:0000259" key="5">
    <source>
        <dbReference type="PROSITE" id="PS51677"/>
    </source>
</evidence>
<dbReference type="PANTHER" id="PTHR34216">
    <property type="match status" value="1"/>
</dbReference>
<keyword evidence="7" id="KW-1185">Reference proteome</keyword>
<dbReference type="PROSITE" id="PS51677">
    <property type="entry name" value="NODB"/>
    <property type="match status" value="1"/>
</dbReference>
<evidence type="ECO:0000256" key="1">
    <source>
        <dbReference type="ARBA" id="ARBA00004613"/>
    </source>
</evidence>
<dbReference type="eggNOG" id="COG0726">
    <property type="taxonomic scope" value="Bacteria"/>
</dbReference>
<dbReference type="HOGENOM" id="CLU_030024_6_0_10"/>
<feature type="signal peptide" evidence="4">
    <location>
        <begin position="1"/>
        <end position="25"/>
    </location>
</feature>
<keyword evidence="2 4" id="KW-0732">Signal</keyword>
<reference evidence="7" key="2">
    <citation type="submission" date="2011-02" db="EMBL/GenBank/DDBJ databases">
        <title>The complete genome of Pedobacter saltans DSM 12145.</title>
        <authorList>
            <consortium name="US DOE Joint Genome Institute (JGI-PGF)"/>
            <person name="Lucas S."/>
            <person name="Copeland A."/>
            <person name="Lapidus A."/>
            <person name="Bruce D."/>
            <person name="Goodwin L."/>
            <person name="Pitluck S."/>
            <person name="Kyrpides N."/>
            <person name="Mavromatis K."/>
            <person name="Pagani I."/>
            <person name="Ivanova N."/>
            <person name="Ovchinnikova G."/>
            <person name="Lu M."/>
            <person name="Detter J.C."/>
            <person name="Han C."/>
            <person name="Land M."/>
            <person name="Hauser L."/>
            <person name="Markowitz V."/>
            <person name="Cheng J.-F."/>
            <person name="Hugenholtz P."/>
            <person name="Woyke T."/>
            <person name="Wu D."/>
            <person name="Tindall B."/>
            <person name="Pomrenke H.G."/>
            <person name="Brambilla E."/>
            <person name="Klenk H.-P."/>
            <person name="Eisen J.A."/>
        </authorList>
    </citation>
    <scope>NUCLEOTIDE SEQUENCE [LARGE SCALE GENOMIC DNA]</scope>
    <source>
        <strain evidence="7">ATCC 51119 / DSM 12145 / JCM 21818 / LMG 10337 / NBRC 100064 / NCIMB 13643</strain>
    </source>
</reference>
<proteinExistence type="predicted"/>
<dbReference type="Pfam" id="PF01522">
    <property type="entry name" value="Polysacc_deac_1"/>
    <property type="match status" value="1"/>
</dbReference>
<organism evidence="6 7">
    <name type="scientific">Pseudopedobacter saltans (strain ATCC 51119 / DSM 12145 / JCM 21818 / CCUG 39354 / LMG 10337 / NBRC 100064 / NCIMB 13643)</name>
    <name type="common">Pedobacter saltans</name>
    <dbReference type="NCBI Taxonomy" id="762903"/>
    <lineage>
        <taxon>Bacteria</taxon>
        <taxon>Pseudomonadati</taxon>
        <taxon>Bacteroidota</taxon>
        <taxon>Sphingobacteriia</taxon>
        <taxon>Sphingobacteriales</taxon>
        <taxon>Sphingobacteriaceae</taxon>
        <taxon>Pseudopedobacter</taxon>
    </lineage>
</organism>
<dbReference type="EMBL" id="CP002545">
    <property type="protein sequence ID" value="ADY51474.1"/>
    <property type="molecule type" value="Genomic_DNA"/>
</dbReference>
<evidence type="ECO:0000313" key="6">
    <source>
        <dbReference type="EMBL" id="ADY51474.1"/>
    </source>
</evidence>
<dbReference type="SUPFAM" id="SSF88713">
    <property type="entry name" value="Glycoside hydrolase/deacetylase"/>
    <property type="match status" value="1"/>
</dbReference>
<protein>
    <submittedName>
        <fullName evidence="6">Polysaccharide deacetylase</fullName>
    </submittedName>
</protein>
<dbReference type="GO" id="GO:0016810">
    <property type="term" value="F:hydrolase activity, acting on carbon-nitrogen (but not peptide) bonds"/>
    <property type="evidence" value="ECO:0007669"/>
    <property type="project" value="InterPro"/>
</dbReference>
<feature type="chain" id="PRO_5003256051" evidence="4">
    <location>
        <begin position="26"/>
        <end position="297"/>
    </location>
</feature>
<dbReference type="GO" id="GO:0005576">
    <property type="term" value="C:extracellular region"/>
    <property type="evidence" value="ECO:0007669"/>
    <property type="project" value="UniProtKB-SubCell"/>
</dbReference>
<gene>
    <name evidence="6" type="ordered locus">Pedsa_0902</name>
</gene>